<protein>
    <submittedName>
        <fullName evidence="2">Uncharacterized protein</fullName>
    </submittedName>
</protein>
<gene>
    <name evidence="2" type="ORF">FocTR4_00016674</name>
</gene>
<dbReference type="Proteomes" id="UP000321331">
    <property type="component" value="Unassembled WGS sequence"/>
</dbReference>
<accession>A0A5C6SCC1</accession>
<evidence type="ECO:0000313" key="3">
    <source>
        <dbReference type="Proteomes" id="UP000321331"/>
    </source>
</evidence>
<reference evidence="2 3" key="1">
    <citation type="submission" date="2019-07" db="EMBL/GenBank/DDBJ databases">
        <title>The First High-Quality Draft Genome Sequence of the Causal Agent of the Current Panama Disease Epidemic.</title>
        <authorList>
            <person name="Warmington R.J."/>
            <person name="Kay W."/>
            <person name="Jeffries A."/>
            <person name="Bebber D."/>
            <person name="Moore K."/>
            <person name="Studholme D.J."/>
        </authorList>
    </citation>
    <scope>NUCLEOTIDE SEQUENCE [LARGE SCALE GENOMIC DNA]</scope>
    <source>
        <strain evidence="2 3">TR4</strain>
    </source>
</reference>
<feature type="compositionally biased region" description="Basic and acidic residues" evidence="1">
    <location>
        <begin position="93"/>
        <end position="110"/>
    </location>
</feature>
<dbReference type="AlphaFoldDB" id="A0A5C6SCC1"/>
<proteinExistence type="predicted"/>
<evidence type="ECO:0000256" key="1">
    <source>
        <dbReference type="SAM" id="MobiDB-lite"/>
    </source>
</evidence>
<sequence>METIAGAWPNIFVDEEWNVTCFVDLEWISALPVEMLAVPYWLTGYKIDEIKGDHIDEFNQVRQEFVRIFEEEEKIAPFFTPKRPSRVVRPTSKVRDTARQLEDTAKETRKTTRQTTRTMPAEEQINRPTKVQKSSSSGSSSSDRRAILQKALDLRGKSCRETKQLQEALKE</sequence>
<name>A0A5C6SCC1_FUSOC</name>
<comment type="caution">
    <text evidence="2">The sequence shown here is derived from an EMBL/GenBank/DDBJ whole genome shotgun (WGS) entry which is preliminary data.</text>
</comment>
<feature type="region of interest" description="Disordered" evidence="1">
    <location>
        <begin position="82"/>
        <end position="148"/>
    </location>
</feature>
<organism evidence="2 3">
    <name type="scientific">Fusarium oxysporum f. sp. cubense</name>
    <dbReference type="NCBI Taxonomy" id="61366"/>
    <lineage>
        <taxon>Eukaryota</taxon>
        <taxon>Fungi</taxon>
        <taxon>Dikarya</taxon>
        <taxon>Ascomycota</taxon>
        <taxon>Pezizomycotina</taxon>
        <taxon>Sordariomycetes</taxon>
        <taxon>Hypocreomycetidae</taxon>
        <taxon>Hypocreales</taxon>
        <taxon>Nectriaceae</taxon>
        <taxon>Fusarium</taxon>
        <taxon>Fusarium oxysporum species complex</taxon>
    </lineage>
</organism>
<evidence type="ECO:0000313" key="2">
    <source>
        <dbReference type="EMBL" id="TXB96135.1"/>
    </source>
</evidence>
<dbReference type="EMBL" id="VMNF01000015">
    <property type="protein sequence ID" value="TXB96135.1"/>
    <property type="molecule type" value="Genomic_DNA"/>
</dbReference>